<evidence type="ECO:0000259" key="4">
    <source>
        <dbReference type="PROSITE" id="PS51471"/>
    </source>
</evidence>
<dbReference type="InterPro" id="IPR044861">
    <property type="entry name" value="IPNS-like_FE2OG_OXY"/>
</dbReference>
<name>A0AAV7DXK0_ARIFI</name>
<feature type="domain" description="Fe2OG dioxygenase" evidence="4">
    <location>
        <begin position="163"/>
        <end position="286"/>
    </location>
</feature>
<dbReference type="GO" id="GO:0046872">
    <property type="term" value="F:metal ion binding"/>
    <property type="evidence" value="ECO:0007669"/>
    <property type="project" value="UniProtKB-KW"/>
</dbReference>
<reference evidence="5 6" key="1">
    <citation type="submission" date="2021-07" db="EMBL/GenBank/DDBJ databases">
        <title>The Aristolochia fimbriata genome: insights into angiosperm evolution, floral development and chemical biosynthesis.</title>
        <authorList>
            <person name="Jiao Y."/>
        </authorList>
    </citation>
    <scope>NUCLEOTIDE SEQUENCE [LARGE SCALE GENOMIC DNA]</scope>
    <source>
        <strain evidence="5">IBCAS-2021</strain>
        <tissue evidence="5">Leaf</tissue>
    </source>
</reference>
<sequence length="290" mass="32876">MESNYPPLMTTYESLLGSTAMKLPDDEDGSGTSVDQLPLIDLARLHQSCGDHERKECKKEIAEASRTWGFFQVINHGVSKDLLHRISTEQMKLFRQVPFDEKRQNVKKLLSLSKDDTTTYRWGSQNAASINRLSWSEAFHIPMAALLDEYQKINHHQNTSTTNTNSLRLTIEEFGEAASDLALKLARILAEEAAGADHHSNNYFAEDNGFKSSDFLTILYQDQVGGLQLLKDDGKWITVKPMEDALIVNRGDFFQAWSNGAYKSMEHRAMTNNRLERFSVAYFMSPSPDT</sequence>
<dbReference type="InterPro" id="IPR027443">
    <property type="entry name" value="IPNS-like_sf"/>
</dbReference>
<dbReference type="Proteomes" id="UP000825729">
    <property type="component" value="Unassembled WGS sequence"/>
</dbReference>
<keyword evidence="1 3" id="KW-0479">Metal-binding</keyword>
<accession>A0AAV7DXK0</accession>
<dbReference type="SUPFAM" id="SSF51197">
    <property type="entry name" value="Clavaminate synthase-like"/>
    <property type="match status" value="1"/>
</dbReference>
<dbReference type="Pfam" id="PF03171">
    <property type="entry name" value="2OG-FeII_Oxy"/>
    <property type="match status" value="1"/>
</dbReference>
<protein>
    <recommendedName>
        <fullName evidence="4">Fe2OG dioxygenase domain-containing protein</fullName>
    </recommendedName>
</protein>
<dbReference type="InterPro" id="IPR005123">
    <property type="entry name" value="Oxoglu/Fe-dep_dioxygenase_dom"/>
</dbReference>
<keyword evidence="3" id="KW-0560">Oxidoreductase</keyword>
<dbReference type="InterPro" id="IPR050231">
    <property type="entry name" value="Iron_ascorbate_oxido_reductase"/>
</dbReference>
<dbReference type="Gene3D" id="2.60.120.330">
    <property type="entry name" value="B-lactam Antibiotic, Isopenicillin N Synthase, Chain"/>
    <property type="match status" value="2"/>
</dbReference>
<gene>
    <name evidence="5" type="ORF">H6P81_017098</name>
</gene>
<evidence type="ECO:0000256" key="1">
    <source>
        <dbReference type="ARBA" id="ARBA00022723"/>
    </source>
</evidence>
<evidence type="ECO:0000313" key="5">
    <source>
        <dbReference type="EMBL" id="KAG9441244.1"/>
    </source>
</evidence>
<evidence type="ECO:0000313" key="6">
    <source>
        <dbReference type="Proteomes" id="UP000825729"/>
    </source>
</evidence>
<dbReference type="EMBL" id="JAINDJ010000007">
    <property type="protein sequence ID" value="KAG9441244.1"/>
    <property type="molecule type" value="Genomic_DNA"/>
</dbReference>
<dbReference type="PANTHER" id="PTHR47990">
    <property type="entry name" value="2-OXOGLUTARATE (2OG) AND FE(II)-DEPENDENT OXYGENASE SUPERFAMILY PROTEIN-RELATED"/>
    <property type="match status" value="1"/>
</dbReference>
<comment type="similarity">
    <text evidence="3">Belongs to the iron/ascorbate-dependent oxidoreductase family.</text>
</comment>
<dbReference type="Pfam" id="PF14226">
    <property type="entry name" value="DIOX_N"/>
    <property type="match status" value="1"/>
</dbReference>
<evidence type="ECO:0000256" key="2">
    <source>
        <dbReference type="ARBA" id="ARBA00023004"/>
    </source>
</evidence>
<dbReference type="GO" id="GO:0016491">
    <property type="term" value="F:oxidoreductase activity"/>
    <property type="evidence" value="ECO:0007669"/>
    <property type="project" value="UniProtKB-KW"/>
</dbReference>
<dbReference type="InterPro" id="IPR026992">
    <property type="entry name" value="DIOX_N"/>
</dbReference>
<keyword evidence="2 3" id="KW-0408">Iron</keyword>
<organism evidence="5 6">
    <name type="scientific">Aristolochia fimbriata</name>
    <name type="common">White veined hardy Dutchman's pipe vine</name>
    <dbReference type="NCBI Taxonomy" id="158543"/>
    <lineage>
        <taxon>Eukaryota</taxon>
        <taxon>Viridiplantae</taxon>
        <taxon>Streptophyta</taxon>
        <taxon>Embryophyta</taxon>
        <taxon>Tracheophyta</taxon>
        <taxon>Spermatophyta</taxon>
        <taxon>Magnoliopsida</taxon>
        <taxon>Magnoliidae</taxon>
        <taxon>Piperales</taxon>
        <taxon>Aristolochiaceae</taxon>
        <taxon>Aristolochia</taxon>
    </lineage>
</organism>
<dbReference type="AlphaFoldDB" id="A0AAV7DXK0"/>
<proteinExistence type="inferred from homology"/>
<keyword evidence="6" id="KW-1185">Reference proteome</keyword>
<evidence type="ECO:0000256" key="3">
    <source>
        <dbReference type="RuleBase" id="RU003682"/>
    </source>
</evidence>
<comment type="caution">
    <text evidence="5">The sequence shown here is derived from an EMBL/GenBank/DDBJ whole genome shotgun (WGS) entry which is preliminary data.</text>
</comment>
<dbReference type="PROSITE" id="PS51471">
    <property type="entry name" value="FE2OG_OXY"/>
    <property type="match status" value="1"/>
</dbReference>